<name>A0A8J5QP31_9ASCO</name>
<accession>A0A8J5QP31</accession>
<evidence type="ECO:0000313" key="2">
    <source>
        <dbReference type="EMBL" id="KAG7664031.1"/>
    </source>
</evidence>
<reference evidence="2 3" key="1">
    <citation type="journal article" date="2021" name="DNA Res.">
        <title>Genome analysis of Candida subhashii reveals its hybrid nature and dual mitochondrial genome conformations.</title>
        <authorList>
            <person name="Mixao V."/>
            <person name="Hegedusova E."/>
            <person name="Saus E."/>
            <person name="Pryszcz L.P."/>
            <person name="Cillingova A."/>
            <person name="Nosek J."/>
            <person name="Gabaldon T."/>
        </authorList>
    </citation>
    <scope>NUCLEOTIDE SEQUENCE [LARGE SCALE GENOMIC DNA]</scope>
    <source>
        <strain evidence="2 3">CBS 10753</strain>
    </source>
</reference>
<dbReference type="OrthoDB" id="20473at2759"/>
<dbReference type="GeneID" id="73469270"/>
<gene>
    <name evidence="2" type="ORF">J8A68_002469</name>
</gene>
<keyword evidence="3" id="KW-1185">Reference proteome</keyword>
<dbReference type="AlphaFoldDB" id="A0A8J5QP31"/>
<feature type="compositionally biased region" description="Acidic residues" evidence="1">
    <location>
        <begin position="133"/>
        <end position="142"/>
    </location>
</feature>
<comment type="caution">
    <text evidence="2">The sequence shown here is derived from an EMBL/GenBank/DDBJ whole genome shotgun (WGS) entry which is preliminary data.</text>
</comment>
<sequence length="300" mass="34321">MAASLRDVKLNHNNVKRKLNELEDISNTHDKKQPMKNKKSRVSLRGEKPNTRSSPRHQQQQQAHIDNRYMHGKSHKRSQHHRVPLSPPPQQERSPSPSEISSPPATTNRKSVSFDLTCDDKPYEGSPLLTPKEEDDYSDDPETPSSLTPSNSSTTLSTAATTSPTSEPSLIEEVSVKEERVKPDLNTNPDHIALTSSLRLANHTKERITQEIIELSNLQQSYSHNNNKQELIEFFIKLMNNDLNLPKPNKIIKCPSINWCQYHPALSKVSQDFNCFIKHDEQEVEDCLYKSLRVFEDKKK</sequence>
<feature type="compositionally biased region" description="Polar residues" evidence="1">
    <location>
        <begin position="51"/>
        <end position="64"/>
    </location>
</feature>
<dbReference type="EMBL" id="JAGSYN010000110">
    <property type="protein sequence ID" value="KAG7664031.1"/>
    <property type="molecule type" value="Genomic_DNA"/>
</dbReference>
<proteinExistence type="predicted"/>
<feature type="compositionally biased region" description="Low complexity" evidence="1">
    <location>
        <begin position="91"/>
        <end position="104"/>
    </location>
</feature>
<feature type="compositionally biased region" description="Basic residues" evidence="1">
    <location>
        <begin position="70"/>
        <end position="83"/>
    </location>
</feature>
<feature type="region of interest" description="Disordered" evidence="1">
    <location>
        <begin position="1"/>
        <end position="171"/>
    </location>
</feature>
<feature type="compositionally biased region" description="Basic and acidic residues" evidence="1">
    <location>
        <begin position="1"/>
        <end position="10"/>
    </location>
</feature>
<dbReference type="Proteomes" id="UP000694255">
    <property type="component" value="Unassembled WGS sequence"/>
</dbReference>
<feature type="compositionally biased region" description="Low complexity" evidence="1">
    <location>
        <begin position="143"/>
        <end position="169"/>
    </location>
</feature>
<feature type="compositionally biased region" description="Basic and acidic residues" evidence="1">
    <location>
        <begin position="18"/>
        <end position="33"/>
    </location>
</feature>
<evidence type="ECO:0000256" key="1">
    <source>
        <dbReference type="SAM" id="MobiDB-lite"/>
    </source>
</evidence>
<dbReference type="RefSeq" id="XP_049264263.1">
    <property type="nucleotide sequence ID" value="XM_049406223.1"/>
</dbReference>
<evidence type="ECO:0000313" key="3">
    <source>
        <dbReference type="Proteomes" id="UP000694255"/>
    </source>
</evidence>
<organism evidence="2 3">
    <name type="scientific">[Candida] subhashii</name>
    <dbReference type="NCBI Taxonomy" id="561895"/>
    <lineage>
        <taxon>Eukaryota</taxon>
        <taxon>Fungi</taxon>
        <taxon>Dikarya</taxon>
        <taxon>Ascomycota</taxon>
        <taxon>Saccharomycotina</taxon>
        <taxon>Pichiomycetes</taxon>
        <taxon>Debaryomycetaceae</taxon>
        <taxon>Spathaspora</taxon>
    </lineage>
</organism>
<protein>
    <submittedName>
        <fullName evidence="2">Uncharacterized protein</fullName>
    </submittedName>
</protein>